<dbReference type="InterPro" id="IPR011991">
    <property type="entry name" value="ArsR-like_HTH"/>
</dbReference>
<gene>
    <name evidence="1" type="ORF">SAMN04488696_0874</name>
</gene>
<evidence type="ECO:0000313" key="1">
    <source>
        <dbReference type="EMBL" id="SFM30883.1"/>
    </source>
</evidence>
<accession>A0A1I4PTU0</accession>
<dbReference type="Proteomes" id="UP000198535">
    <property type="component" value="Unassembled WGS sequence"/>
</dbReference>
<keyword evidence="2" id="KW-1185">Reference proteome</keyword>
<dbReference type="InterPro" id="IPR036388">
    <property type="entry name" value="WH-like_DNA-bd_sf"/>
</dbReference>
<dbReference type="InterPro" id="IPR036390">
    <property type="entry name" value="WH_DNA-bd_sf"/>
</dbReference>
<reference evidence="2" key="1">
    <citation type="submission" date="2016-10" db="EMBL/GenBank/DDBJ databases">
        <authorList>
            <person name="Varghese N."/>
            <person name="Submissions S."/>
        </authorList>
    </citation>
    <scope>NUCLEOTIDE SEQUENCE [LARGE SCALE GENOMIC DNA]</scope>
    <source>
        <strain evidence="2">Mob M</strain>
    </source>
</reference>
<dbReference type="AlphaFoldDB" id="A0A1I4PTU0"/>
<dbReference type="Gene3D" id="1.10.10.10">
    <property type="entry name" value="Winged helix-like DNA-binding domain superfamily/Winged helix DNA-binding domain"/>
    <property type="match status" value="1"/>
</dbReference>
<organism evidence="1 2">
    <name type="scientific">Methanolobus profundi</name>
    <dbReference type="NCBI Taxonomy" id="487685"/>
    <lineage>
        <taxon>Archaea</taxon>
        <taxon>Methanobacteriati</taxon>
        <taxon>Methanobacteriota</taxon>
        <taxon>Stenosarchaea group</taxon>
        <taxon>Methanomicrobia</taxon>
        <taxon>Methanosarcinales</taxon>
        <taxon>Methanosarcinaceae</taxon>
        <taxon>Methanolobus</taxon>
    </lineage>
</organism>
<dbReference type="SUPFAM" id="SSF46785">
    <property type="entry name" value="Winged helix' DNA-binding domain"/>
    <property type="match status" value="1"/>
</dbReference>
<dbReference type="EMBL" id="FOUJ01000001">
    <property type="protein sequence ID" value="SFM30883.1"/>
    <property type="molecule type" value="Genomic_DNA"/>
</dbReference>
<dbReference type="CDD" id="cd00090">
    <property type="entry name" value="HTH_ARSR"/>
    <property type="match status" value="1"/>
</dbReference>
<protein>
    <submittedName>
        <fullName evidence="1">Uncharacterized protein</fullName>
    </submittedName>
</protein>
<evidence type="ECO:0000313" key="2">
    <source>
        <dbReference type="Proteomes" id="UP000198535"/>
    </source>
</evidence>
<name>A0A1I4PTU0_9EURY</name>
<proteinExistence type="predicted"/>
<sequence>MMDHAQGNMSEDELIAWVFGVDRRIVLAEAMKDQPILKASDIAQETNRSTQNISRALKEFKEQGFVMCLNPEKTTWKRYAITNEGRRLLKIIDDLYFSHN</sequence>